<sequence length="337" mass="38468">MKAVNIEFSCTEIGGLWGIYLQETASSCFLTYFLHHLQDAEIIPLAQEALKLSQRRIEKIESLFQSENFPIPAGFSENDVNLTAPPLFLDTFSLSFIYMMNRLSMINYSFVASNNVRLDVLDFFNECLHQSTEMFGKAVRMMLEKGIYDRPPKMNYPQEVEYVQKETILNGFLGKHRPLNAIELSEIFFNIERNYFSVILMLGFAQVVDDKDLRDLIIRGKKISEKQIELFNTLLMEEDLLGTVTVSMEVTASTASPFSEKLILSMVHILNSVDIVLISHALSLAMRADLAAHYTKIIAEVMAYGKSTFDAVVERRWLEQPPLATDRKKLLNRPEPG</sequence>
<dbReference type="Proteomes" id="UP000269097">
    <property type="component" value="Chromosome"/>
</dbReference>
<keyword evidence="2" id="KW-1185">Reference proteome</keyword>
<proteinExistence type="predicted"/>
<accession>A0A3G3K565</accession>
<gene>
    <name evidence="1" type="ORF">EAV92_10875</name>
</gene>
<evidence type="ECO:0000313" key="1">
    <source>
        <dbReference type="EMBL" id="AYQ75604.1"/>
    </source>
</evidence>
<dbReference type="KEGG" id="coh:EAV92_10875"/>
<dbReference type="Pfam" id="PF11553">
    <property type="entry name" value="DUF3231"/>
    <property type="match status" value="2"/>
</dbReference>
<dbReference type="Gene3D" id="1.20.1260.10">
    <property type="match status" value="2"/>
</dbReference>
<protein>
    <submittedName>
        <fullName evidence="1">DUF3231 family protein</fullName>
    </submittedName>
</protein>
<dbReference type="EMBL" id="CP033433">
    <property type="protein sequence ID" value="AYQ75604.1"/>
    <property type="molecule type" value="Genomic_DNA"/>
</dbReference>
<organism evidence="1 2">
    <name type="scientific">Cohnella candidum</name>
    <dbReference type="NCBI Taxonomy" id="2674991"/>
    <lineage>
        <taxon>Bacteria</taxon>
        <taxon>Bacillati</taxon>
        <taxon>Bacillota</taxon>
        <taxon>Bacilli</taxon>
        <taxon>Bacillales</taxon>
        <taxon>Paenibacillaceae</taxon>
        <taxon>Cohnella</taxon>
    </lineage>
</organism>
<dbReference type="InterPro" id="IPR021617">
    <property type="entry name" value="DUF3231"/>
</dbReference>
<name>A0A3G3K565_9BACL</name>
<dbReference type="AlphaFoldDB" id="A0A3G3K565"/>
<reference evidence="1 2" key="1">
    <citation type="submission" date="2018-10" db="EMBL/GenBank/DDBJ databases">
        <title>Genome Sequence of Cohnella sp.</title>
        <authorList>
            <person name="Srinivasan S."/>
            <person name="Kim M.K."/>
        </authorList>
    </citation>
    <scope>NUCLEOTIDE SEQUENCE [LARGE SCALE GENOMIC DNA]</scope>
    <source>
        <strain evidence="1 2">18JY8-7</strain>
    </source>
</reference>
<dbReference type="InterPro" id="IPR012347">
    <property type="entry name" value="Ferritin-like"/>
</dbReference>
<evidence type="ECO:0000313" key="2">
    <source>
        <dbReference type="Proteomes" id="UP000269097"/>
    </source>
</evidence>